<evidence type="ECO:0000313" key="2">
    <source>
        <dbReference type="EMBL" id="KAH8105334.1"/>
    </source>
</evidence>
<dbReference type="Pfam" id="PF08059">
    <property type="entry name" value="SEP"/>
    <property type="match status" value="1"/>
</dbReference>
<dbReference type="SMART" id="SM00553">
    <property type="entry name" value="SEP"/>
    <property type="match status" value="1"/>
</dbReference>
<dbReference type="EMBL" id="JAEVFJ010000004">
    <property type="protein sequence ID" value="KAH8105334.1"/>
    <property type="molecule type" value="Genomic_DNA"/>
</dbReference>
<dbReference type="PANTHER" id="PTHR23333:SF20">
    <property type="entry name" value="NSFL1 COFACTOR P47"/>
    <property type="match status" value="1"/>
</dbReference>
<dbReference type="PROSITE" id="PS51399">
    <property type="entry name" value="SEP"/>
    <property type="match status" value="1"/>
</dbReference>
<dbReference type="GO" id="GO:0043130">
    <property type="term" value="F:ubiquitin binding"/>
    <property type="evidence" value="ECO:0007669"/>
    <property type="project" value="TreeGrafter"/>
</dbReference>
<dbReference type="Gene3D" id="3.30.420.210">
    <property type="entry name" value="SEP domain"/>
    <property type="match status" value="1"/>
</dbReference>
<dbReference type="GO" id="GO:0043161">
    <property type="term" value="P:proteasome-mediated ubiquitin-dependent protein catabolic process"/>
    <property type="evidence" value="ECO:0007669"/>
    <property type="project" value="TreeGrafter"/>
</dbReference>
<evidence type="ECO:0000259" key="1">
    <source>
        <dbReference type="PROSITE" id="PS51399"/>
    </source>
</evidence>
<gene>
    <name evidence="2" type="ORF">BXZ70DRAFT_1004844</name>
</gene>
<reference evidence="2" key="1">
    <citation type="journal article" date="2021" name="New Phytol.">
        <title>Evolutionary innovations through gain and loss of genes in the ectomycorrhizal Boletales.</title>
        <authorList>
            <person name="Wu G."/>
            <person name="Miyauchi S."/>
            <person name="Morin E."/>
            <person name="Kuo A."/>
            <person name="Drula E."/>
            <person name="Varga T."/>
            <person name="Kohler A."/>
            <person name="Feng B."/>
            <person name="Cao Y."/>
            <person name="Lipzen A."/>
            <person name="Daum C."/>
            <person name="Hundley H."/>
            <person name="Pangilinan J."/>
            <person name="Johnson J."/>
            <person name="Barry K."/>
            <person name="LaButti K."/>
            <person name="Ng V."/>
            <person name="Ahrendt S."/>
            <person name="Min B."/>
            <person name="Choi I.G."/>
            <person name="Park H."/>
            <person name="Plett J.M."/>
            <person name="Magnuson J."/>
            <person name="Spatafora J.W."/>
            <person name="Nagy L.G."/>
            <person name="Henrissat B."/>
            <person name="Grigoriev I.V."/>
            <person name="Yang Z.L."/>
            <person name="Xu J."/>
            <person name="Martin F.M."/>
        </authorList>
    </citation>
    <scope>NUCLEOTIDE SEQUENCE</scope>
    <source>
        <strain evidence="2">KKN 215</strain>
    </source>
</reference>
<dbReference type="Proteomes" id="UP000813824">
    <property type="component" value="Unassembled WGS sequence"/>
</dbReference>
<name>A0A8K0UVA9_9AGAR</name>
<dbReference type="GO" id="GO:0005829">
    <property type="term" value="C:cytosol"/>
    <property type="evidence" value="ECO:0007669"/>
    <property type="project" value="TreeGrafter"/>
</dbReference>
<dbReference type="GO" id="GO:0031468">
    <property type="term" value="P:nuclear membrane reassembly"/>
    <property type="evidence" value="ECO:0007669"/>
    <property type="project" value="TreeGrafter"/>
</dbReference>
<dbReference type="InterPro" id="IPR036241">
    <property type="entry name" value="NSFL1C_SEP_dom_sf"/>
</dbReference>
<dbReference type="GO" id="GO:0000045">
    <property type="term" value="P:autophagosome assembly"/>
    <property type="evidence" value="ECO:0007669"/>
    <property type="project" value="TreeGrafter"/>
</dbReference>
<protein>
    <submittedName>
        <fullName evidence="2">SEP domain-containing protein</fullName>
    </submittedName>
</protein>
<dbReference type="FunFam" id="3.30.420.210:FF:000002">
    <property type="entry name" value="UBX domain-containing protein 1"/>
    <property type="match status" value="1"/>
</dbReference>
<dbReference type="OrthoDB" id="25887at2759"/>
<accession>A0A8K0UVA9</accession>
<dbReference type="GO" id="GO:0061025">
    <property type="term" value="P:membrane fusion"/>
    <property type="evidence" value="ECO:0007669"/>
    <property type="project" value="TreeGrafter"/>
</dbReference>
<evidence type="ECO:0000313" key="3">
    <source>
        <dbReference type="Proteomes" id="UP000813824"/>
    </source>
</evidence>
<keyword evidence="3" id="KW-1185">Reference proteome</keyword>
<sequence length="165" mass="17888">MSGKDRQVTNGTRFSEIPSLIGVLLRRAANSMSVPDLKDNGPQADPEMETAIRSITFWQNGFSIGNGPLMEYSDPSNQKILEEINAGRAPTRILNVLPGQLVELRVAKRLGEPYTPSLSTAQPGSETVDSVIAPVSTSTTENAPKRMEIGLRLRRAFGPPRDDAA</sequence>
<dbReference type="SUPFAM" id="SSF102848">
    <property type="entry name" value="NSFL1 (p97 ATPase) cofactor p47, SEP domain"/>
    <property type="match status" value="1"/>
</dbReference>
<dbReference type="GO" id="GO:0007030">
    <property type="term" value="P:Golgi organization"/>
    <property type="evidence" value="ECO:0007669"/>
    <property type="project" value="TreeGrafter"/>
</dbReference>
<feature type="domain" description="SEP" evidence="1">
    <location>
        <begin position="50"/>
        <end position="115"/>
    </location>
</feature>
<comment type="caution">
    <text evidence="2">The sequence shown here is derived from an EMBL/GenBank/DDBJ whole genome shotgun (WGS) entry which is preliminary data.</text>
</comment>
<dbReference type="InterPro" id="IPR012989">
    <property type="entry name" value="SEP_domain"/>
</dbReference>
<dbReference type="AlphaFoldDB" id="A0A8K0UVA9"/>
<proteinExistence type="predicted"/>
<organism evidence="2 3">
    <name type="scientific">Cristinia sonorae</name>
    <dbReference type="NCBI Taxonomy" id="1940300"/>
    <lineage>
        <taxon>Eukaryota</taxon>
        <taxon>Fungi</taxon>
        <taxon>Dikarya</taxon>
        <taxon>Basidiomycota</taxon>
        <taxon>Agaricomycotina</taxon>
        <taxon>Agaricomycetes</taxon>
        <taxon>Agaricomycetidae</taxon>
        <taxon>Agaricales</taxon>
        <taxon>Pleurotineae</taxon>
        <taxon>Stephanosporaceae</taxon>
        <taxon>Cristinia</taxon>
    </lineage>
</organism>
<dbReference type="GO" id="GO:0005634">
    <property type="term" value="C:nucleus"/>
    <property type="evidence" value="ECO:0007669"/>
    <property type="project" value="TreeGrafter"/>
</dbReference>
<dbReference type="PANTHER" id="PTHR23333">
    <property type="entry name" value="UBX DOMAIN CONTAINING PROTEIN"/>
    <property type="match status" value="1"/>
</dbReference>